<dbReference type="PANTHER" id="PTHR32507:SF8">
    <property type="entry name" value="CNH1P"/>
    <property type="match status" value="1"/>
</dbReference>
<dbReference type="EMBL" id="JAYXHS010000004">
    <property type="protein sequence ID" value="MEC5387859.1"/>
    <property type="molecule type" value="Genomic_DNA"/>
</dbReference>
<keyword evidence="12" id="KW-1185">Reference proteome</keyword>
<feature type="transmembrane region" description="Helical" evidence="9">
    <location>
        <begin position="361"/>
        <end position="383"/>
    </location>
</feature>
<dbReference type="InterPro" id="IPR006153">
    <property type="entry name" value="Cation/H_exchanger_TM"/>
</dbReference>
<organism evidence="11 12">
    <name type="scientific">Uliginosibacterium silvisoli</name>
    <dbReference type="NCBI Taxonomy" id="3114758"/>
    <lineage>
        <taxon>Bacteria</taxon>
        <taxon>Pseudomonadati</taxon>
        <taxon>Pseudomonadota</taxon>
        <taxon>Betaproteobacteria</taxon>
        <taxon>Rhodocyclales</taxon>
        <taxon>Zoogloeaceae</taxon>
        <taxon>Uliginosibacterium</taxon>
    </lineage>
</organism>
<keyword evidence="3" id="KW-0050">Antiport</keyword>
<dbReference type="PANTHER" id="PTHR32507">
    <property type="entry name" value="NA(+)/H(+) ANTIPORTER 1"/>
    <property type="match status" value="1"/>
</dbReference>
<keyword evidence="7" id="KW-0406">Ion transport</keyword>
<keyword evidence="6 9" id="KW-1133">Transmembrane helix</keyword>
<feature type="transmembrane region" description="Helical" evidence="9">
    <location>
        <begin position="6"/>
        <end position="24"/>
    </location>
</feature>
<evidence type="ECO:0000256" key="4">
    <source>
        <dbReference type="ARBA" id="ARBA00022475"/>
    </source>
</evidence>
<evidence type="ECO:0000256" key="1">
    <source>
        <dbReference type="ARBA" id="ARBA00004651"/>
    </source>
</evidence>
<proteinExistence type="predicted"/>
<feature type="transmembrane region" description="Helical" evidence="9">
    <location>
        <begin position="61"/>
        <end position="79"/>
    </location>
</feature>
<evidence type="ECO:0000313" key="11">
    <source>
        <dbReference type="EMBL" id="MEC5387859.1"/>
    </source>
</evidence>
<keyword evidence="5 9" id="KW-0812">Transmembrane</keyword>
<feature type="transmembrane region" description="Helical" evidence="9">
    <location>
        <begin position="331"/>
        <end position="349"/>
    </location>
</feature>
<feature type="transmembrane region" description="Helical" evidence="9">
    <location>
        <begin position="238"/>
        <end position="261"/>
    </location>
</feature>
<evidence type="ECO:0000256" key="9">
    <source>
        <dbReference type="SAM" id="Phobius"/>
    </source>
</evidence>
<protein>
    <submittedName>
        <fullName evidence="11">Sodium:proton antiporter</fullName>
    </submittedName>
</protein>
<comment type="caution">
    <text evidence="11">The sequence shown here is derived from an EMBL/GenBank/DDBJ whole genome shotgun (WGS) entry which is preliminary data.</text>
</comment>
<feature type="transmembrane region" description="Helical" evidence="9">
    <location>
        <begin position="91"/>
        <end position="114"/>
    </location>
</feature>
<evidence type="ECO:0000256" key="2">
    <source>
        <dbReference type="ARBA" id="ARBA00022448"/>
    </source>
</evidence>
<evidence type="ECO:0000259" key="10">
    <source>
        <dbReference type="Pfam" id="PF00999"/>
    </source>
</evidence>
<feature type="domain" description="Cation/H+ exchanger transmembrane" evidence="10">
    <location>
        <begin position="14"/>
        <end position="415"/>
    </location>
</feature>
<gene>
    <name evidence="11" type="ORF">VVD49_19155</name>
</gene>
<keyword evidence="8 9" id="KW-0472">Membrane</keyword>
<evidence type="ECO:0000313" key="12">
    <source>
        <dbReference type="Proteomes" id="UP001331561"/>
    </source>
</evidence>
<keyword evidence="2" id="KW-0813">Transport</keyword>
<evidence type="ECO:0000256" key="5">
    <source>
        <dbReference type="ARBA" id="ARBA00022692"/>
    </source>
</evidence>
<reference evidence="11 12" key="1">
    <citation type="submission" date="2024-01" db="EMBL/GenBank/DDBJ databases">
        <title>Uliginosibacterium soil sp. nov.</title>
        <authorList>
            <person name="Lv Y."/>
        </authorList>
    </citation>
    <scope>NUCLEOTIDE SEQUENCE [LARGE SCALE GENOMIC DNA]</scope>
    <source>
        <strain evidence="11 12">H3</strain>
    </source>
</reference>
<feature type="transmembrane region" description="Helical" evidence="9">
    <location>
        <begin position="193"/>
        <end position="218"/>
    </location>
</feature>
<evidence type="ECO:0000256" key="3">
    <source>
        <dbReference type="ARBA" id="ARBA00022449"/>
    </source>
</evidence>
<evidence type="ECO:0000256" key="8">
    <source>
        <dbReference type="ARBA" id="ARBA00023136"/>
    </source>
</evidence>
<evidence type="ECO:0000256" key="7">
    <source>
        <dbReference type="ARBA" id="ARBA00023065"/>
    </source>
</evidence>
<comment type="subcellular location">
    <subcellularLocation>
        <location evidence="1">Cell membrane</location>
        <topology evidence="1">Multi-pass membrane protein</topology>
    </subcellularLocation>
</comment>
<name>A0ABU6K899_9RHOO</name>
<accession>A0ABU6K899</accession>
<dbReference type="Proteomes" id="UP001331561">
    <property type="component" value="Unassembled WGS sequence"/>
</dbReference>
<sequence length="423" mass="46245">MTPLWFAIIGSLLVLMSLIGFAVTRWPVSPSMIYLFIGLILGPMGFGILEVDAVRDAEWLLVAFEITVLISLFSVGLKLRMPFSDRLWRLPLKLASLSMFFTIGCLVLLSHWLLNYSWPLAVLFGAIMAPTDPVLASDVQVREPGDKDRLRFAVTAEGGMNDGTAFPFVFLGLGLLGLHELGPDLSHWLARDVVWGIGGGLLVGAACGVGIGRLILWYRARREEPVGLEEFLSLGLIGLSYGLACMLHTLGFLAVLAAGIAMRRLESQGRQPLREQADVLDSESPQVAAPGHMLESVLTFNERFERIAEVGAVLLLGGLMSNGYFTMHGVIVAAVLMFVVRPASVFLVTPGSRTTMRQRWLISWFGVRGVGSLYYLMFAIHIGLRTPQAEALLPIVLTVVAASITLHGMSATPLMSLYARRHR</sequence>
<feature type="transmembrane region" description="Helical" evidence="9">
    <location>
        <begin position="395"/>
        <end position="419"/>
    </location>
</feature>
<dbReference type="InterPro" id="IPR038770">
    <property type="entry name" value="Na+/solute_symporter_sf"/>
</dbReference>
<dbReference type="Pfam" id="PF00999">
    <property type="entry name" value="Na_H_Exchanger"/>
    <property type="match status" value="1"/>
</dbReference>
<evidence type="ECO:0000256" key="6">
    <source>
        <dbReference type="ARBA" id="ARBA00022989"/>
    </source>
</evidence>
<dbReference type="Gene3D" id="1.20.1530.20">
    <property type="match status" value="1"/>
</dbReference>
<dbReference type="RefSeq" id="WP_327600833.1">
    <property type="nucleotide sequence ID" value="NZ_JAYXHS010000004.1"/>
</dbReference>
<feature type="transmembrane region" description="Helical" evidence="9">
    <location>
        <begin position="31"/>
        <end position="49"/>
    </location>
</feature>
<keyword evidence="4" id="KW-1003">Cell membrane</keyword>